<dbReference type="Gene3D" id="3.40.525.10">
    <property type="entry name" value="CRAL-TRIO lipid binding domain"/>
    <property type="match status" value="1"/>
</dbReference>
<comment type="caution">
    <text evidence="2">The sequence shown here is derived from an EMBL/GenBank/DDBJ whole genome shotgun (WGS) entry which is preliminary data.</text>
</comment>
<gene>
    <name evidence="2" type="ORF">Agub_g7808</name>
</gene>
<feature type="domain" description="CRAL-TRIO" evidence="1">
    <location>
        <begin position="56"/>
        <end position="211"/>
    </location>
</feature>
<dbReference type="PROSITE" id="PS50191">
    <property type="entry name" value="CRAL_TRIO"/>
    <property type="match status" value="1"/>
</dbReference>
<dbReference type="InterPro" id="IPR036865">
    <property type="entry name" value="CRAL-TRIO_dom_sf"/>
</dbReference>
<reference evidence="2 3" key="1">
    <citation type="journal article" date="2021" name="Sci. Rep.">
        <title>Genome sequencing of the multicellular alga Astrephomene provides insights into convergent evolution of germ-soma differentiation.</title>
        <authorList>
            <person name="Yamashita S."/>
            <person name="Yamamoto K."/>
            <person name="Matsuzaki R."/>
            <person name="Suzuki S."/>
            <person name="Yamaguchi H."/>
            <person name="Hirooka S."/>
            <person name="Minakuchi Y."/>
            <person name="Miyagishima S."/>
            <person name="Kawachi M."/>
            <person name="Toyoda A."/>
            <person name="Nozaki H."/>
        </authorList>
    </citation>
    <scope>NUCLEOTIDE SEQUENCE [LARGE SCALE GENOMIC DNA]</scope>
    <source>
        <strain evidence="2 3">NIES-4017</strain>
    </source>
</reference>
<dbReference type="AlphaFoldDB" id="A0AAD3DQL6"/>
<evidence type="ECO:0000259" key="1">
    <source>
        <dbReference type="PROSITE" id="PS50191"/>
    </source>
</evidence>
<dbReference type="Pfam" id="PF13716">
    <property type="entry name" value="CRAL_TRIO_2"/>
    <property type="match status" value="1"/>
</dbReference>
<protein>
    <recommendedName>
        <fullName evidence="1">CRAL-TRIO domain-containing protein</fullName>
    </recommendedName>
</protein>
<dbReference type="InterPro" id="IPR001251">
    <property type="entry name" value="CRAL-TRIO_dom"/>
</dbReference>
<evidence type="ECO:0000313" key="3">
    <source>
        <dbReference type="Proteomes" id="UP001054857"/>
    </source>
</evidence>
<keyword evidence="3" id="KW-1185">Reference proteome</keyword>
<accession>A0AAD3DQL6</accession>
<dbReference type="CDD" id="cd00170">
    <property type="entry name" value="SEC14"/>
    <property type="match status" value="1"/>
</dbReference>
<dbReference type="PANTHER" id="PTHR48411">
    <property type="entry name" value="OS01G0948300 PROTEIN"/>
    <property type="match status" value="1"/>
</dbReference>
<dbReference type="PANTHER" id="PTHR48411:SF1">
    <property type="entry name" value="OS01G0948300 PROTEIN"/>
    <property type="match status" value="1"/>
</dbReference>
<name>A0AAD3DQL6_9CHLO</name>
<evidence type="ECO:0000313" key="2">
    <source>
        <dbReference type="EMBL" id="GFR46256.1"/>
    </source>
</evidence>
<organism evidence="2 3">
    <name type="scientific">Astrephomene gubernaculifera</name>
    <dbReference type="NCBI Taxonomy" id="47775"/>
    <lineage>
        <taxon>Eukaryota</taxon>
        <taxon>Viridiplantae</taxon>
        <taxon>Chlorophyta</taxon>
        <taxon>core chlorophytes</taxon>
        <taxon>Chlorophyceae</taxon>
        <taxon>CS clade</taxon>
        <taxon>Chlamydomonadales</taxon>
        <taxon>Astrephomenaceae</taxon>
        <taxon>Astrephomene</taxon>
    </lineage>
</organism>
<dbReference type="SMART" id="SM00516">
    <property type="entry name" value="SEC14"/>
    <property type="match status" value="1"/>
</dbReference>
<sequence>MAAFDLGRQAAVQIVSDTGRQPQSFFGRFLQRRRDAAAVRSEQEYASILSESLGHDFSDLDQLEFLQTSGRDKDGRPLVVVVARNFPAKVLNPDRVYRYLITRLDAIADGPYSVVWFHTCSSYWQNCPSLSWLWRTYERLPPKYRSHLHRLFVVHCDLPLWVGLAALGPLLSEALWRKVEWVARVEFLWDHVHKKQLAVPDFVSEHDALLEEQPLADYGVVAAREVNAVPGLPGPV</sequence>
<dbReference type="EMBL" id="BMAR01000013">
    <property type="protein sequence ID" value="GFR46256.1"/>
    <property type="molecule type" value="Genomic_DNA"/>
</dbReference>
<dbReference type="SUPFAM" id="SSF52087">
    <property type="entry name" value="CRAL/TRIO domain"/>
    <property type="match status" value="1"/>
</dbReference>
<proteinExistence type="predicted"/>
<dbReference type="Proteomes" id="UP001054857">
    <property type="component" value="Unassembled WGS sequence"/>
</dbReference>